<evidence type="ECO:0000313" key="16">
    <source>
        <dbReference type="Proteomes" id="UP000054845"/>
    </source>
</evidence>
<dbReference type="InterPro" id="IPR045169">
    <property type="entry name" value="NO2/SO3_Rdtase_4Fe4S_prot"/>
</dbReference>
<dbReference type="InterPro" id="IPR002880">
    <property type="entry name" value="Pyrv_Fd/Flavodoxin_OxRdtase_N"/>
</dbReference>
<dbReference type="GO" id="GO:0051539">
    <property type="term" value="F:4 iron, 4 sulfur cluster binding"/>
    <property type="evidence" value="ECO:0007669"/>
    <property type="project" value="UniProtKB-KW"/>
</dbReference>
<dbReference type="GO" id="GO:0046872">
    <property type="term" value="F:metal ion binding"/>
    <property type="evidence" value="ECO:0007669"/>
    <property type="project" value="UniProtKB-KW"/>
</dbReference>
<dbReference type="PANTHER" id="PTHR11493">
    <property type="entry name" value="SULFITE REDUCTASE [NADPH] SUBUNIT BETA-RELATED"/>
    <property type="match status" value="1"/>
</dbReference>
<evidence type="ECO:0000256" key="4">
    <source>
        <dbReference type="ARBA" id="ARBA00010429"/>
    </source>
</evidence>
<name>A0A0N7L8X9_9BASI</name>
<dbReference type="InterPro" id="IPR009014">
    <property type="entry name" value="Transketo_C/PFOR_II"/>
</dbReference>
<dbReference type="SUPFAM" id="SSF55124">
    <property type="entry name" value="Nitrite/Sulfite reductase N-terminal domain-like"/>
    <property type="match status" value="2"/>
</dbReference>
<dbReference type="GO" id="GO:0000103">
    <property type="term" value="P:sulfate assimilation"/>
    <property type="evidence" value="ECO:0007669"/>
    <property type="project" value="TreeGrafter"/>
</dbReference>
<comment type="similarity">
    <text evidence="4">Belongs to the nitrite and sulfite reductase 4Fe-4S domain family.</text>
</comment>
<dbReference type="PRINTS" id="PR00369">
    <property type="entry name" value="FLAVODOXIN"/>
</dbReference>
<evidence type="ECO:0000256" key="5">
    <source>
        <dbReference type="ARBA" id="ARBA00012604"/>
    </source>
</evidence>
<keyword evidence="6" id="KW-0004">4Fe-4S</keyword>
<dbReference type="GO" id="GO:0050311">
    <property type="term" value="F:sulfite reductase (ferredoxin) activity"/>
    <property type="evidence" value="ECO:0007669"/>
    <property type="project" value="TreeGrafter"/>
</dbReference>
<dbReference type="GO" id="GO:0010181">
    <property type="term" value="F:FMN binding"/>
    <property type="evidence" value="ECO:0007669"/>
    <property type="project" value="InterPro"/>
</dbReference>
<accession>A0A0N7L8X9</accession>
<dbReference type="SUPFAM" id="SSF56014">
    <property type="entry name" value="Nitrite and sulphite reductase 4Fe-4S domain-like"/>
    <property type="match status" value="2"/>
</dbReference>
<dbReference type="GO" id="GO:0009337">
    <property type="term" value="C:sulfite reductase complex (NADPH)"/>
    <property type="evidence" value="ECO:0007669"/>
    <property type="project" value="UniProtKB-ARBA"/>
</dbReference>
<dbReference type="STRING" id="401625.A0A0N7L8X9"/>
<sequence length="1465" mass="159736">MASTSSAAAVARIVAQSSRSIIHVQSSDASSSPFAPHLASLSQYSALDTLTLPASADPGTDAVREAKKLRKEQGQGALLSLLIVADQIGLTRLVPHLPQLCTLPIVLHVATSAADHSDVLALRSSGLVLLYSSTPEQARDHAVLAAHLAATCSLGVLHFFDHIQPVTARSIEPVPEADLKRLLGAATTSAGLNGSAVNGNSHASTSASAAAATGHDDVSALVAKAYRTVSSILDREVTPFTLHSSSSTSNVAVVLGSGAEQLASDDTSVVSINLLRPLLADELFELIPQAKRIAVLEASQRRTTKLGPVFVDVAGAFQRAAIDDGRAMPERLVGGLLGDVSKDVAAAVESLASLLASDKRATSLVTVGSPRASLRAPVNTAPIATPRHEDAYNVMLQQVFKERLSVINSPASDSHPHPSARSPEYAFGQVLAQLENSQELKRAAQAALRAGGISPALHEALTAWTSAKDDAARERIAPKLAQLLAADSTATLDGVRLHAAHLAPRSRWIVGSDAWAYDAGMSGVHHVIASGKNVNMLIFDSLPYTQRDVVEAHKRKKDVGLYAMNYGNTYVASTAVYSDYTQVLHALMEADKFDGPSVVLAYIPYRTEDAPALEVLRETKLAVDSGYWPLYRWDPSAEARGSDVFRLDGVRVREQLKAFLDRQSHLSNLANVQPELSYELASSTGSGLRDLQRRKAKEAYDALLGSMDGPPLLILFASDGGNAEKVARKLGTRGKLRGLATRVIAMDDFPISEELQKEQNVVFVTSTAGQGEPPQNARDTFKTLAKLNKGDLTEEQAPRFTVFAMGDSHYWPRPEDARYYNKPGKDLDVRLEVLGLDRMAPIGLGDDQDPDGAQTGYRAWEPTLWKALGVDTIEVKEAEPEPITNEHIKIASNYLRGTIVEGLKDKSTGALAESDGQLTKFHGTYQQYDRDTFEERKAAGLEPAYSFMIRCRIPGGVCTPEQWLQLDDVATDYGNNTLKITTRQTIQYHCILKSNLKAAMQGINKSLLDTIAACGDVNRNVMCSPNPALSQLHEDTYEFSKSISEYLLPRMDSYHEIWLDADTDSKKKQLLAGGALQDYEPLYGNVYLPRKFKIAIAVPPRNDTDCFAHDIGLIAIADPRTKRLAGFNISVGGGMGVTHSMKVTYPRLGDVLGFVTPDQTLEACKQVMLIQRDTGNRANRKQARLKYTIDNHWKGAENFKRELEKRLGYALEAAREFKFDTNTDVYGWTRDYKGNWHCGLWLENGRVRDAPGDPFRTGLRELAKIHKGRFRMTPNQHIIVADVTPEEKPRIEAHLAKWGMDNWSHSGLKLSASACVAFPTCGLAFAESERYLPILVEKVEKIVEKYGLRDTEIPMRMSGCANGCSRPWITPIGFVGRAPGRYLMLLGGGQNGMRLSKPYMSDVGEEEILATLEPMIERFAGERLQGEPFGDWLIRAHIVKPTTSGRQFYEAAYAGDEVHQAAAGE</sequence>
<dbReference type="InterPro" id="IPR029039">
    <property type="entry name" value="Flavoprotein-like_sf"/>
</dbReference>
<dbReference type="FunFam" id="3.40.50.360:FF:000016">
    <property type="entry name" value="Sulfite reductase subunit beta"/>
    <property type="match status" value="1"/>
</dbReference>
<dbReference type="PRINTS" id="PR00397">
    <property type="entry name" value="SIROHAEM"/>
</dbReference>
<dbReference type="InterPro" id="IPR036136">
    <property type="entry name" value="Nit/Sulf_reduc_fer-like_dom_sf"/>
</dbReference>
<comment type="catalytic activity">
    <reaction evidence="13">
        <text>hydrogen sulfide + 3 NADP(+) + 3 H2O = sulfite + 3 NADPH + 4 H(+)</text>
        <dbReference type="Rhea" id="RHEA:13801"/>
        <dbReference type="ChEBI" id="CHEBI:15377"/>
        <dbReference type="ChEBI" id="CHEBI:15378"/>
        <dbReference type="ChEBI" id="CHEBI:17359"/>
        <dbReference type="ChEBI" id="CHEBI:29919"/>
        <dbReference type="ChEBI" id="CHEBI:57783"/>
        <dbReference type="ChEBI" id="CHEBI:58349"/>
        <dbReference type="EC" id="1.8.1.2"/>
    </reaction>
</comment>
<evidence type="ECO:0000256" key="12">
    <source>
        <dbReference type="ARBA" id="ARBA00023014"/>
    </source>
</evidence>
<evidence type="ECO:0000256" key="11">
    <source>
        <dbReference type="ARBA" id="ARBA00023004"/>
    </source>
</evidence>
<dbReference type="InterPro" id="IPR006066">
    <property type="entry name" value="NO2/SO3_Rdtase_FeS/sirohaem_BS"/>
</dbReference>
<dbReference type="Pfam" id="PF01855">
    <property type="entry name" value="POR_N"/>
    <property type="match status" value="1"/>
</dbReference>
<dbReference type="Gene3D" id="3.40.50.970">
    <property type="match status" value="2"/>
</dbReference>
<evidence type="ECO:0000256" key="2">
    <source>
        <dbReference type="ARBA" id="ARBA00001966"/>
    </source>
</evidence>
<evidence type="ECO:0000256" key="9">
    <source>
        <dbReference type="ARBA" id="ARBA00022857"/>
    </source>
</evidence>
<feature type="domain" description="Flavodoxin-like" evidence="14">
    <location>
        <begin position="712"/>
        <end position="865"/>
    </location>
</feature>
<dbReference type="EMBL" id="CCYA01000118">
    <property type="protein sequence ID" value="CEH12234.1"/>
    <property type="molecule type" value="Genomic_DNA"/>
</dbReference>
<evidence type="ECO:0000256" key="10">
    <source>
        <dbReference type="ARBA" id="ARBA00023002"/>
    </source>
</evidence>
<dbReference type="Pfam" id="PF01077">
    <property type="entry name" value="NIR_SIR"/>
    <property type="match status" value="1"/>
</dbReference>
<evidence type="ECO:0000256" key="7">
    <source>
        <dbReference type="ARBA" id="ARBA00022617"/>
    </source>
</evidence>
<evidence type="ECO:0000259" key="14">
    <source>
        <dbReference type="PROSITE" id="PS50902"/>
    </source>
</evidence>
<evidence type="ECO:0000256" key="1">
    <source>
        <dbReference type="ARBA" id="ARBA00001929"/>
    </source>
</evidence>
<dbReference type="Gene3D" id="3.40.50.360">
    <property type="match status" value="1"/>
</dbReference>
<dbReference type="InterPro" id="IPR001094">
    <property type="entry name" value="Flavdoxin-like"/>
</dbReference>
<proteinExistence type="inferred from homology"/>
<dbReference type="EC" id="1.8.1.2" evidence="5"/>
<dbReference type="GO" id="GO:0020037">
    <property type="term" value="F:heme binding"/>
    <property type="evidence" value="ECO:0007669"/>
    <property type="project" value="InterPro"/>
</dbReference>
<dbReference type="InterPro" id="IPR006067">
    <property type="entry name" value="NO2/SO3_Rdtase_4Fe4S_dom"/>
</dbReference>
<evidence type="ECO:0000256" key="3">
    <source>
        <dbReference type="ARBA" id="ARBA00004774"/>
    </source>
</evidence>
<dbReference type="PROSITE" id="PS50902">
    <property type="entry name" value="FLAVODOXIN_LIKE"/>
    <property type="match status" value="1"/>
</dbReference>
<dbReference type="SUPFAM" id="SSF52518">
    <property type="entry name" value="Thiamin diphosphate-binding fold (THDP-binding)"/>
    <property type="match status" value="2"/>
</dbReference>
<comment type="cofactor">
    <cofactor evidence="1">
        <name>siroheme</name>
        <dbReference type="ChEBI" id="CHEBI:60052"/>
    </cofactor>
</comment>
<keyword evidence="9" id="KW-0521">NADP</keyword>
<evidence type="ECO:0000256" key="6">
    <source>
        <dbReference type="ARBA" id="ARBA00022485"/>
    </source>
</evidence>
<keyword evidence="10" id="KW-0560">Oxidoreductase</keyword>
<dbReference type="Gene3D" id="3.30.413.10">
    <property type="entry name" value="Sulfite Reductase Hemoprotein, domain 1"/>
    <property type="match status" value="2"/>
</dbReference>
<dbReference type="InterPro" id="IPR005117">
    <property type="entry name" value="NiRdtase/SiRdtase_haem-b_fer"/>
</dbReference>
<keyword evidence="16" id="KW-1185">Reference proteome</keyword>
<dbReference type="SUPFAM" id="SSF52922">
    <property type="entry name" value="TK C-terminal domain-like"/>
    <property type="match status" value="1"/>
</dbReference>
<keyword evidence="12" id="KW-0411">Iron-sulfur</keyword>
<dbReference type="GO" id="GO:0004783">
    <property type="term" value="F:sulfite reductase (NADPH) activity"/>
    <property type="evidence" value="ECO:0007669"/>
    <property type="project" value="UniProtKB-EC"/>
</dbReference>
<dbReference type="NCBIfam" id="NF010029">
    <property type="entry name" value="PRK13504.1"/>
    <property type="match status" value="1"/>
</dbReference>
<dbReference type="InterPro" id="IPR008254">
    <property type="entry name" value="Flavodoxin/NO_synth"/>
</dbReference>
<dbReference type="FunFam" id="3.30.413.10:FF:000004">
    <property type="entry name" value="Sulfite reductase [NADPH] hemoprotein beta-component"/>
    <property type="match status" value="1"/>
</dbReference>
<dbReference type="Gene3D" id="3.40.50.920">
    <property type="match status" value="1"/>
</dbReference>
<dbReference type="PANTHER" id="PTHR11493:SF47">
    <property type="entry name" value="SULFITE REDUCTASE [NADPH] SUBUNIT BETA"/>
    <property type="match status" value="1"/>
</dbReference>
<dbReference type="InterPro" id="IPR045854">
    <property type="entry name" value="NO2/SO3_Rdtase_4Fe4S_sf"/>
</dbReference>
<evidence type="ECO:0000313" key="15">
    <source>
        <dbReference type="EMBL" id="CEH12234.1"/>
    </source>
</evidence>
<dbReference type="Pfam" id="PF03460">
    <property type="entry name" value="NIR_SIR_ferr"/>
    <property type="match status" value="2"/>
</dbReference>
<comment type="cofactor">
    <cofactor evidence="2">
        <name>[4Fe-4S] cluster</name>
        <dbReference type="ChEBI" id="CHEBI:49883"/>
    </cofactor>
</comment>
<comment type="pathway">
    <text evidence="3">Sulfur metabolism; hydrogen sulfide biosynthesis; hydrogen sulfide from sulfite (NADPH route): step 1/1.</text>
</comment>
<organism evidence="15 16">
    <name type="scientific">Ceraceosorus bombacis</name>
    <dbReference type="NCBI Taxonomy" id="401625"/>
    <lineage>
        <taxon>Eukaryota</taxon>
        <taxon>Fungi</taxon>
        <taxon>Dikarya</taxon>
        <taxon>Basidiomycota</taxon>
        <taxon>Ustilaginomycotina</taxon>
        <taxon>Exobasidiomycetes</taxon>
        <taxon>Ceraceosorales</taxon>
        <taxon>Ceraceosoraceae</taxon>
        <taxon>Ceraceosorus</taxon>
    </lineage>
</organism>
<dbReference type="OrthoDB" id="1688044at2759"/>
<keyword evidence="8" id="KW-0479">Metal-binding</keyword>
<keyword evidence="11" id="KW-0408">Iron</keyword>
<dbReference type="Proteomes" id="UP000054845">
    <property type="component" value="Unassembled WGS sequence"/>
</dbReference>
<reference evidence="16" key="1">
    <citation type="submission" date="2014-09" db="EMBL/GenBank/DDBJ databases">
        <authorList>
            <person name="Sharma Rahul"/>
            <person name="Thines Marco"/>
        </authorList>
    </citation>
    <scope>NUCLEOTIDE SEQUENCE [LARGE SCALE GENOMIC DNA]</scope>
</reference>
<dbReference type="FunFam" id="3.30.413.10:FF:000003">
    <property type="entry name" value="Sulfite reductase [NADPH] hemoprotein beta-component"/>
    <property type="match status" value="1"/>
</dbReference>
<keyword evidence="7" id="KW-0349">Heme</keyword>
<protein>
    <recommendedName>
        <fullName evidence="5">assimilatory sulfite reductase (NADPH)</fullName>
        <ecNumber evidence="5">1.8.1.2</ecNumber>
    </recommendedName>
</protein>
<evidence type="ECO:0000256" key="8">
    <source>
        <dbReference type="ARBA" id="ARBA00022723"/>
    </source>
</evidence>
<dbReference type="Pfam" id="PF00258">
    <property type="entry name" value="Flavodoxin_1"/>
    <property type="match status" value="1"/>
</dbReference>
<dbReference type="InterPro" id="IPR029061">
    <property type="entry name" value="THDP-binding"/>
</dbReference>
<dbReference type="SUPFAM" id="SSF52218">
    <property type="entry name" value="Flavoproteins"/>
    <property type="match status" value="1"/>
</dbReference>
<evidence type="ECO:0000256" key="13">
    <source>
        <dbReference type="ARBA" id="ARBA00052219"/>
    </source>
</evidence>